<dbReference type="Proteomes" id="UP000275663">
    <property type="component" value="Chromosome"/>
</dbReference>
<dbReference type="AlphaFoldDB" id="A0A3Q9BRY3"/>
<organism evidence="2 3">
    <name type="scientific">Undibacterium parvum</name>
    <dbReference type="NCBI Taxonomy" id="401471"/>
    <lineage>
        <taxon>Bacteria</taxon>
        <taxon>Pseudomonadati</taxon>
        <taxon>Pseudomonadota</taxon>
        <taxon>Betaproteobacteria</taxon>
        <taxon>Burkholderiales</taxon>
        <taxon>Oxalobacteraceae</taxon>
        <taxon>Undibacterium</taxon>
    </lineage>
</organism>
<keyword evidence="3" id="KW-1185">Reference proteome</keyword>
<evidence type="ECO:0000313" key="2">
    <source>
        <dbReference type="EMBL" id="AZP13159.1"/>
    </source>
</evidence>
<evidence type="ECO:0000256" key="1">
    <source>
        <dbReference type="SAM" id="SignalP"/>
    </source>
</evidence>
<dbReference type="OrthoDB" id="195620at2"/>
<dbReference type="Pfam" id="PF11454">
    <property type="entry name" value="DUF3016"/>
    <property type="match status" value="1"/>
</dbReference>
<gene>
    <name evidence="2" type="ORF">EJN92_14830</name>
</gene>
<dbReference type="InterPro" id="IPR021557">
    <property type="entry name" value="DUF3016"/>
</dbReference>
<evidence type="ECO:0000313" key="3">
    <source>
        <dbReference type="Proteomes" id="UP000275663"/>
    </source>
</evidence>
<proteinExistence type="predicted"/>
<dbReference type="KEGG" id="upv:EJN92_14830"/>
<keyword evidence="1" id="KW-0732">Signal</keyword>
<sequence>MKHFFIALIVATTFPTAVFAGVSKVSWQAPDKFTDIRPGNENRDAFQKRLMSDFEAMFADLAKKLPDDNQLEVNITDIDLAGDVNAGYSMASRDIRIVKDLYSPSMRFTYTLKNQKGDLLASGTEQLRDMGFMAKTKSLVSNSGFPYEERMLRDWFDAQQKKKIFPTR</sequence>
<dbReference type="EMBL" id="CP034464">
    <property type="protein sequence ID" value="AZP13159.1"/>
    <property type="molecule type" value="Genomic_DNA"/>
</dbReference>
<feature type="signal peptide" evidence="1">
    <location>
        <begin position="1"/>
        <end position="20"/>
    </location>
</feature>
<protein>
    <submittedName>
        <fullName evidence="2">DUF3016 domain-containing protein</fullName>
    </submittedName>
</protein>
<dbReference type="RefSeq" id="WP_126128535.1">
    <property type="nucleotide sequence ID" value="NZ_CP034464.1"/>
</dbReference>
<reference evidence="2 3" key="1">
    <citation type="journal article" date="2011" name="Int. J. Syst. Evol. Microbiol.">
        <title>Description of Undibacterium oligocarboniphilum sp. nov., isolated from purified water, and Undibacterium pigrum strain CCUG 49012 as the type strain of Undibacterium parvum sp. nov., and emended descriptions of the genus Undibacterium and the species Undibacterium pigrum.</title>
        <authorList>
            <person name="Eder W."/>
            <person name="Wanner G."/>
            <person name="Ludwig W."/>
            <person name="Busse H.J."/>
            <person name="Ziemke-Kageler F."/>
            <person name="Lang E."/>
        </authorList>
    </citation>
    <scope>NUCLEOTIDE SEQUENCE [LARGE SCALE GENOMIC DNA]</scope>
    <source>
        <strain evidence="2 3">DSM 23061</strain>
    </source>
</reference>
<feature type="chain" id="PRO_5018617825" evidence="1">
    <location>
        <begin position="21"/>
        <end position="168"/>
    </location>
</feature>
<name>A0A3Q9BRY3_9BURK</name>
<accession>A0A3Q9BRY3</accession>